<reference evidence="7" key="1">
    <citation type="journal article" date="2019" name="Int. J. Syst. Evol. Microbiol.">
        <title>The Global Catalogue of Microorganisms (GCM) 10K type strain sequencing project: providing services to taxonomists for standard genome sequencing and annotation.</title>
        <authorList>
            <consortium name="The Broad Institute Genomics Platform"/>
            <consortium name="The Broad Institute Genome Sequencing Center for Infectious Disease"/>
            <person name="Wu L."/>
            <person name="Ma J."/>
        </authorList>
    </citation>
    <scope>NUCLEOTIDE SEQUENCE [LARGE SCALE GENOMIC DNA]</scope>
    <source>
        <strain evidence="7">JCM 11574</strain>
    </source>
</reference>
<accession>A0ABP6MN89</accession>
<evidence type="ECO:0000313" key="6">
    <source>
        <dbReference type="EMBL" id="GAA3116621.1"/>
    </source>
</evidence>
<evidence type="ECO:0000256" key="1">
    <source>
        <dbReference type="ARBA" id="ARBA00004196"/>
    </source>
</evidence>
<feature type="domain" description="Periplasmic binding protein" evidence="5">
    <location>
        <begin position="93"/>
        <end position="354"/>
    </location>
</feature>
<dbReference type="InterPro" id="IPR025997">
    <property type="entry name" value="SBP_2_dom"/>
</dbReference>
<dbReference type="RefSeq" id="WP_345046247.1">
    <property type="nucleotide sequence ID" value="NZ_BAAAVM010000001.1"/>
</dbReference>
<sequence>MTDIRNKRRRGKAAGVLAAAALLLGATGCGNGTSPGSTAFEYRGYAPAKQALADMRGKVLSKGPHGENATPADDVALTAREIAKVKGAGATAAIVMHYTGDDWTSARIKGLRAEFARLGIRVIAVTDAGSDPGKQVSDLETIAARKPDVIVSIPTDEVATAGAYQAVARRGIHLVFMDNVPNGMQAARDYVAVVSADNYGNGVVAAHLMADALGGKGTVGAVYHQASFFVTAQRFQGFKDTIKRDYPKIRIVEQKGIVGPDLAGDAQAAANAMLLKHGDLDGIWGVWDVPTEGILAAARSTDRDNLAVTTEDLGKNVAIALAKKNIVRGLGAQRPYDQGVTEARLAAYSLIGKKAPPYVALGALPVTHDNLLDSWRRVFHEQPPAEVRESYRR</sequence>
<dbReference type="PROSITE" id="PS51257">
    <property type="entry name" value="PROKAR_LIPOPROTEIN"/>
    <property type="match status" value="1"/>
</dbReference>
<dbReference type="Pfam" id="PF13407">
    <property type="entry name" value="Peripla_BP_4"/>
    <property type="match status" value="1"/>
</dbReference>
<evidence type="ECO:0000259" key="5">
    <source>
        <dbReference type="Pfam" id="PF13407"/>
    </source>
</evidence>
<evidence type="ECO:0000313" key="7">
    <source>
        <dbReference type="Proteomes" id="UP001500893"/>
    </source>
</evidence>
<name>A0ABP6MN89_9ACTN</name>
<keyword evidence="7" id="KW-1185">Reference proteome</keyword>
<dbReference type="Gene3D" id="3.40.50.2300">
    <property type="match status" value="2"/>
</dbReference>
<comment type="caution">
    <text evidence="6">The sequence shown here is derived from an EMBL/GenBank/DDBJ whole genome shotgun (WGS) entry which is preliminary data.</text>
</comment>
<evidence type="ECO:0000256" key="3">
    <source>
        <dbReference type="ARBA" id="ARBA00022729"/>
    </source>
</evidence>
<dbReference type="PANTHER" id="PTHR46847">
    <property type="entry name" value="D-ALLOSE-BINDING PERIPLASMIC PROTEIN-RELATED"/>
    <property type="match status" value="1"/>
</dbReference>
<dbReference type="CDD" id="cd06316">
    <property type="entry name" value="PBP1_ABC_sugar_binding-like"/>
    <property type="match status" value="1"/>
</dbReference>
<gene>
    <name evidence="6" type="ORF">GCM10010521_00500</name>
</gene>
<evidence type="ECO:0000256" key="4">
    <source>
        <dbReference type="SAM" id="SignalP"/>
    </source>
</evidence>
<feature type="signal peptide" evidence="4">
    <location>
        <begin position="1"/>
        <end position="28"/>
    </location>
</feature>
<proteinExistence type="inferred from homology"/>
<feature type="chain" id="PRO_5045552599" evidence="4">
    <location>
        <begin position="29"/>
        <end position="393"/>
    </location>
</feature>
<evidence type="ECO:0000256" key="2">
    <source>
        <dbReference type="ARBA" id="ARBA00007639"/>
    </source>
</evidence>
<organism evidence="6 7">
    <name type="scientific">Streptomyces rameus</name>
    <dbReference type="NCBI Taxonomy" id="68261"/>
    <lineage>
        <taxon>Bacteria</taxon>
        <taxon>Bacillati</taxon>
        <taxon>Actinomycetota</taxon>
        <taxon>Actinomycetes</taxon>
        <taxon>Kitasatosporales</taxon>
        <taxon>Streptomycetaceae</taxon>
        <taxon>Streptomyces</taxon>
    </lineage>
</organism>
<comment type="subcellular location">
    <subcellularLocation>
        <location evidence="1">Cell envelope</location>
    </subcellularLocation>
</comment>
<dbReference type="SUPFAM" id="SSF53822">
    <property type="entry name" value="Periplasmic binding protein-like I"/>
    <property type="match status" value="1"/>
</dbReference>
<keyword evidence="3 4" id="KW-0732">Signal</keyword>
<comment type="similarity">
    <text evidence="2">Belongs to the bacterial solute-binding protein 2 family.</text>
</comment>
<dbReference type="EMBL" id="BAAAVM010000001">
    <property type="protein sequence ID" value="GAA3116621.1"/>
    <property type="molecule type" value="Genomic_DNA"/>
</dbReference>
<protein>
    <submittedName>
        <fullName evidence="6">Substrate-binding domain-containing protein</fullName>
    </submittedName>
</protein>
<dbReference type="Proteomes" id="UP001500893">
    <property type="component" value="Unassembled WGS sequence"/>
</dbReference>
<dbReference type="InterPro" id="IPR028082">
    <property type="entry name" value="Peripla_BP_I"/>
</dbReference>
<dbReference type="PANTHER" id="PTHR46847:SF1">
    <property type="entry name" value="D-ALLOSE-BINDING PERIPLASMIC PROTEIN-RELATED"/>
    <property type="match status" value="1"/>
</dbReference>